<dbReference type="GO" id="GO:0043130">
    <property type="term" value="F:ubiquitin binding"/>
    <property type="evidence" value="ECO:0007669"/>
    <property type="project" value="TreeGrafter"/>
</dbReference>
<dbReference type="InterPro" id="IPR000626">
    <property type="entry name" value="Ubiquitin-like_dom"/>
</dbReference>
<dbReference type="Proteomes" id="UP001153076">
    <property type="component" value="Unassembled WGS sequence"/>
</dbReference>
<dbReference type="PROSITE" id="PS50053">
    <property type="entry name" value="UBIQUITIN_2"/>
    <property type="match status" value="1"/>
</dbReference>
<feature type="domain" description="Ubiquitin-like" evidence="1">
    <location>
        <begin position="1"/>
        <end position="76"/>
    </location>
</feature>
<dbReference type="SUPFAM" id="SSF54236">
    <property type="entry name" value="Ubiquitin-like"/>
    <property type="match status" value="1"/>
</dbReference>
<dbReference type="PANTHER" id="PTHR10621">
    <property type="entry name" value="UV EXCISION REPAIR PROTEIN RAD23"/>
    <property type="match status" value="1"/>
</dbReference>
<dbReference type="Pfam" id="PF00240">
    <property type="entry name" value="ubiquitin"/>
    <property type="match status" value="1"/>
</dbReference>
<dbReference type="OrthoDB" id="1093829at2759"/>
<dbReference type="CDD" id="cd17039">
    <property type="entry name" value="Ubl_ubiquitin_like"/>
    <property type="match status" value="1"/>
</dbReference>
<accession>A0A9Q1KHR2</accession>
<evidence type="ECO:0000259" key="1">
    <source>
        <dbReference type="PROSITE" id="PS50053"/>
    </source>
</evidence>
<reference evidence="2" key="1">
    <citation type="submission" date="2022-04" db="EMBL/GenBank/DDBJ databases">
        <title>Carnegiea gigantea Genome sequencing and assembly v2.</title>
        <authorList>
            <person name="Copetti D."/>
            <person name="Sanderson M.J."/>
            <person name="Burquez A."/>
            <person name="Wojciechowski M.F."/>
        </authorList>
    </citation>
    <scope>NUCLEOTIDE SEQUENCE</scope>
    <source>
        <strain evidence="2">SGP5-SGP5p</strain>
        <tissue evidence="2">Aerial part</tissue>
    </source>
</reference>
<dbReference type="EMBL" id="JAKOGI010000131">
    <property type="protein sequence ID" value="KAJ8442967.1"/>
    <property type="molecule type" value="Genomic_DNA"/>
</dbReference>
<evidence type="ECO:0000313" key="2">
    <source>
        <dbReference type="EMBL" id="KAJ8442967.1"/>
    </source>
</evidence>
<evidence type="ECO:0000313" key="3">
    <source>
        <dbReference type="Proteomes" id="UP001153076"/>
    </source>
</evidence>
<dbReference type="GO" id="GO:0005829">
    <property type="term" value="C:cytosol"/>
    <property type="evidence" value="ECO:0007669"/>
    <property type="project" value="TreeGrafter"/>
</dbReference>
<protein>
    <recommendedName>
        <fullName evidence="1">Ubiquitin-like domain-containing protein</fullName>
    </recommendedName>
</protein>
<dbReference type="GO" id="GO:0070628">
    <property type="term" value="F:proteasome binding"/>
    <property type="evidence" value="ECO:0007669"/>
    <property type="project" value="TreeGrafter"/>
</dbReference>
<dbReference type="Gene3D" id="3.10.20.90">
    <property type="entry name" value="Phosphatidylinositol 3-kinase Catalytic Subunit, Chain A, domain 1"/>
    <property type="match status" value="1"/>
</dbReference>
<keyword evidence="3" id="KW-1185">Reference proteome</keyword>
<dbReference type="GO" id="GO:0031593">
    <property type="term" value="F:polyubiquitin modification-dependent protein binding"/>
    <property type="evidence" value="ECO:0007669"/>
    <property type="project" value="TreeGrafter"/>
</dbReference>
<dbReference type="GO" id="GO:0043161">
    <property type="term" value="P:proteasome-mediated ubiquitin-dependent protein catabolic process"/>
    <property type="evidence" value="ECO:0007669"/>
    <property type="project" value="TreeGrafter"/>
</dbReference>
<gene>
    <name evidence="2" type="ORF">Cgig2_019540</name>
</gene>
<proteinExistence type="predicted"/>
<dbReference type="InterPro" id="IPR029071">
    <property type="entry name" value="Ubiquitin-like_domsf"/>
</dbReference>
<organism evidence="2 3">
    <name type="scientific">Carnegiea gigantea</name>
    <dbReference type="NCBI Taxonomy" id="171969"/>
    <lineage>
        <taxon>Eukaryota</taxon>
        <taxon>Viridiplantae</taxon>
        <taxon>Streptophyta</taxon>
        <taxon>Embryophyta</taxon>
        <taxon>Tracheophyta</taxon>
        <taxon>Spermatophyta</taxon>
        <taxon>Magnoliopsida</taxon>
        <taxon>eudicotyledons</taxon>
        <taxon>Gunneridae</taxon>
        <taxon>Pentapetalae</taxon>
        <taxon>Caryophyllales</taxon>
        <taxon>Cactineae</taxon>
        <taxon>Cactaceae</taxon>
        <taxon>Cactoideae</taxon>
        <taxon>Echinocereeae</taxon>
        <taxon>Carnegiea</taxon>
    </lineage>
</organism>
<dbReference type="PANTHER" id="PTHR10621:SF38">
    <property type="entry name" value="UBIQUITIN DOMAIN-CONTAINING PROTEIN 7SL RNA1-RELATED"/>
    <property type="match status" value="1"/>
</dbReference>
<name>A0A9Q1KHR2_9CARY</name>
<comment type="caution">
    <text evidence="2">The sequence shown here is derived from an EMBL/GenBank/DDBJ whole genome shotgun (WGS) entry which is preliminary data.</text>
</comment>
<dbReference type="AlphaFoldDB" id="A0A9Q1KHR2"/>
<dbReference type="SMART" id="SM00213">
    <property type="entry name" value="UBQ"/>
    <property type="match status" value="1"/>
</dbReference>
<dbReference type="GO" id="GO:0005654">
    <property type="term" value="C:nucleoplasm"/>
    <property type="evidence" value="ECO:0007669"/>
    <property type="project" value="TreeGrafter"/>
</dbReference>
<sequence length="189" mass="21948">MNVVIEDRDQTPFRIEVGYFDTVLDIKTRINKHQGVPIDHQILTFNDKVLDDNDNVESCFITHNVHIELHIVKPDSNTALLLFKLRDPGSTYRLFQVMDISDSVLQCKHKLPKKTCTTNEEILVDPTDKVQVLRRALVELEKSRKLELPRGGYYFINKGHGMIDESRSFLENNVCHYDQIEIFDGTFTQ</sequence>